<evidence type="ECO:0000313" key="2">
    <source>
        <dbReference type="Proteomes" id="UP000036756"/>
    </source>
</evidence>
<dbReference type="Gene3D" id="1.10.287.1080">
    <property type="entry name" value="MazG-like"/>
    <property type="match status" value="1"/>
</dbReference>
<dbReference type="Proteomes" id="UP000036756">
    <property type="component" value="Unassembled WGS sequence"/>
</dbReference>
<dbReference type="STRING" id="1121307.CLCY_12c00130"/>
<protein>
    <recommendedName>
        <fullName evidence="3">DUF1573 domain-containing protein</fullName>
    </recommendedName>
</protein>
<sequence length="131" mass="14409">MDNISISTFQDTVNEALVRHKSLIDIMTKISESSARINRAIAKSVTGCGCIELAAHKQSIPLDSSLDDASQILTHQVNGSICEHCREVLQDEIGNHFFYITSACNALNINLEDTLVKELDKIATLGKYSML</sequence>
<evidence type="ECO:0000313" key="1">
    <source>
        <dbReference type="EMBL" id="KMT22430.1"/>
    </source>
</evidence>
<keyword evidence="2" id="KW-1185">Reference proteome</keyword>
<dbReference type="EMBL" id="LFVU01000008">
    <property type="protein sequence ID" value="KMT22430.1"/>
    <property type="molecule type" value="Genomic_DNA"/>
</dbReference>
<organism evidence="1 2">
    <name type="scientific">Clostridium cylindrosporum DSM 605</name>
    <dbReference type="NCBI Taxonomy" id="1121307"/>
    <lineage>
        <taxon>Bacteria</taxon>
        <taxon>Bacillati</taxon>
        <taxon>Bacillota</taxon>
        <taxon>Clostridia</taxon>
        <taxon>Eubacteriales</taxon>
        <taxon>Clostridiaceae</taxon>
        <taxon>Clostridium</taxon>
    </lineage>
</organism>
<dbReference type="RefSeq" id="WP_048569998.1">
    <property type="nucleotide sequence ID" value="NZ_LFVU01000008.1"/>
</dbReference>
<evidence type="ECO:0008006" key="3">
    <source>
        <dbReference type="Google" id="ProtNLM"/>
    </source>
</evidence>
<dbReference type="OrthoDB" id="2988649at2"/>
<dbReference type="PATRIC" id="fig|1121307.3.peg.229"/>
<dbReference type="AlphaFoldDB" id="A0A0J8D8P5"/>
<gene>
    <name evidence="1" type="ORF">CLCY_12c00130</name>
</gene>
<reference evidence="1 2" key="1">
    <citation type="submission" date="2015-06" db="EMBL/GenBank/DDBJ databases">
        <title>Draft genome sequence of the purine-degrading Clostridium cylindrosporum HC-1 (DSM 605).</title>
        <authorList>
            <person name="Poehlein A."/>
            <person name="Schiel-Bengelsdorf B."/>
            <person name="Bengelsdorf F."/>
            <person name="Daniel R."/>
            <person name="Duerre P."/>
        </authorList>
    </citation>
    <scope>NUCLEOTIDE SEQUENCE [LARGE SCALE GENOMIC DNA]</scope>
    <source>
        <strain evidence="1 2">DSM 605</strain>
    </source>
</reference>
<accession>A0A0J8D8P5</accession>
<name>A0A0J8D8P5_CLOCY</name>
<proteinExistence type="predicted"/>
<comment type="caution">
    <text evidence="1">The sequence shown here is derived from an EMBL/GenBank/DDBJ whole genome shotgun (WGS) entry which is preliminary data.</text>
</comment>